<dbReference type="AlphaFoldDB" id="A0A5E7CM13"/>
<evidence type="ECO:0000259" key="4">
    <source>
        <dbReference type="SMART" id="SM00738"/>
    </source>
</evidence>
<evidence type="ECO:0000313" key="6">
    <source>
        <dbReference type="Proteomes" id="UP000325375"/>
    </source>
</evidence>
<evidence type="ECO:0000313" key="5">
    <source>
        <dbReference type="EMBL" id="VVO00865.1"/>
    </source>
</evidence>
<dbReference type="InterPro" id="IPR036735">
    <property type="entry name" value="NGN_dom_sf"/>
</dbReference>
<protein>
    <submittedName>
        <fullName evidence="5">Transcription antitermination protein RfaH</fullName>
    </submittedName>
</protein>
<dbReference type="GO" id="GO:0031564">
    <property type="term" value="P:transcription antitermination"/>
    <property type="evidence" value="ECO:0007669"/>
    <property type="project" value="UniProtKB-KW"/>
</dbReference>
<keyword evidence="3" id="KW-0804">Transcription</keyword>
<evidence type="ECO:0000256" key="2">
    <source>
        <dbReference type="ARBA" id="ARBA00023015"/>
    </source>
</evidence>
<dbReference type="NCBIfam" id="TIGR01955">
    <property type="entry name" value="RfaH"/>
    <property type="match status" value="1"/>
</dbReference>
<dbReference type="Pfam" id="PF02357">
    <property type="entry name" value="NusG"/>
    <property type="match status" value="1"/>
</dbReference>
<dbReference type="Gene3D" id="3.30.70.940">
    <property type="entry name" value="NusG, N-terminal domain"/>
    <property type="match status" value="1"/>
</dbReference>
<dbReference type="PANTHER" id="PTHR30265:SF7">
    <property type="entry name" value="TRANSCRIPTION ANTITERMINATION PROTEIN RFAH"/>
    <property type="match status" value="1"/>
</dbReference>
<evidence type="ECO:0000256" key="3">
    <source>
        <dbReference type="ARBA" id="ARBA00023163"/>
    </source>
</evidence>
<proteinExistence type="predicted"/>
<evidence type="ECO:0000256" key="1">
    <source>
        <dbReference type="ARBA" id="ARBA00022814"/>
    </source>
</evidence>
<dbReference type="GO" id="GO:0006354">
    <property type="term" value="P:DNA-templated transcription elongation"/>
    <property type="evidence" value="ECO:0007669"/>
    <property type="project" value="InterPro"/>
</dbReference>
<dbReference type="RefSeq" id="WP_150603211.1">
    <property type="nucleotide sequence ID" value="NZ_CABVHX010000009.1"/>
</dbReference>
<gene>
    <name evidence="5" type="primary">rfaH</name>
    <name evidence="5" type="ORF">PS718_02651</name>
</gene>
<dbReference type="SMART" id="SM00738">
    <property type="entry name" value="NGN"/>
    <property type="match status" value="1"/>
</dbReference>
<dbReference type="Proteomes" id="UP000325375">
    <property type="component" value="Unassembled WGS sequence"/>
</dbReference>
<dbReference type="NCBIfam" id="NF006534">
    <property type="entry name" value="PRK09014.1"/>
    <property type="match status" value="1"/>
</dbReference>
<dbReference type="EMBL" id="CABVHX010000009">
    <property type="protein sequence ID" value="VVO00865.1"/>
    <property type="molecule type" value="Genomic_DNA"/>
</dbReference>
<feature type="domain" description="NusG-like N-terminal" evidence="4">
    <location>
        <begin position="8"/>
        <end position="106"/>
    </location>
</feature>
<dbReference type="CDD" id="cd09892">
    <property type="entry name" value="NGN_SP_RfaH"/>
    <property type="match status" value="1"/>
</dbReference>
<dbReference type="PANTHER" id="PTHR30265">
    <property type="entry name" value="RHO-INTERACTING TRANSCRIPTION TERMINATION FACTOR NUSG"/>
    <property type="match status" value="1"/>
</dbReference>
<dbReference type="InterPro" id="IPR010215">
    <property type="entry name" value="Transcription_antiterm_RfaH"/>
</dbReference>
<name>A0A5E7CM13_PSEFL</name>
<dbReference type="GO" id="GO:0005829">
    <property type="term" value="C:cytosol"/>
    <property type="evidence" value="ECO:0007669"/>
    <property type="project" value="TreeGrafter"/>
</dbReference>
<organism evidence="5 6">
    <name type="scientific">Pseudomonas fluorescens</name>
    <dbReference type="NCBI Taxonomy" id="294"/>
    <lineage>
        <taxon>Bacteria</taxon>
        <taxon>Pseudomonadati</taxon>
        <taxon>Pseudomonadota</taxon>
        <taxon>Gammaproteobacteria</taxon>
        <taxon>Pseudomonadales</taxon>
        <taxon>Pseudomonadaceae</taxon>
        <taxon>Pseudomonas</taxon>
    </lineage>
</organism>
<keyword evidence="1" id="KW-0889">Transcription antitermination</keyword>
<dbReference type="SUPFAM" id="SSF82679">
    <property type="entry name" value="N-utilization substance G protein NusG, N-terminal domain"/>
    <property type="match status" value="1"/>
</dbReference>
<sequence length="172" mass="19725">MLSSRRSGSNWYLLQCKPRQDERAQFNLLQQGYATFRPELMSSRIVRGKRHNVIESLFPGYLFIQLSADDNWGPIRSTRGVSRIVEFNHVPAIVHDQVIEHLRERSATSLESPTPNALEPGEILHIVQGSLEPLEGVYLSSLGAERVMILLQFLNRQQPVRVPLSLLERQRQ</sequence>
<accession>A0A5E7CM13</accession>
<reference evidence="5 6" key="1">
    <citation type="submission" date="2019-09" db="EMBL/GenBank/DDBJ databases">
        <authorList>
            <person name="Chandra G."/>
            <person name="Truman W A."/>
        </authorList>
    </citation>
    <scope>NUCLEOTIDE SEQUENCE [LARGE SCALE GENOMIC DNA]</scope>
    <source>
        <strain evidence="5">PS718</strain>
    </source>
</reference>
<dbReference type="InterPro" id="IPR043425">
    <property type="entry name" value="NusG-like"/>
</dbReference>
<keyword evidence="2" id="KW-0805">Transcription regulation</keyword>
<dbReference type="InterPro" id="IPR006645">
    <property type="entry name" value="NGN-like_dom"/>
</dbReference>